<dbReference type="PANTHER" id="PTHR31084:SF0">
    <property type="entry name" value="ALPHA-L-FUCOSIDASE 2"/>
    <property type="match status" value="1"/>
</dbReference>
<dbReference type="InterPro" id="IPR008928">
    <property type="entry name" value="6-hairpin_glycosidase_sf"/>
</dbReference>
<evidence type="ECO:0000313" key="6">
    <source>
        <dbReference type="Proteomes" id="UP001597369"/>
    </source>
</evidence>
<dbReference type="SUPFAM" id="SSF48208">
    <property type="entry name" value="Six-hairpin glycosidases"/>
    <property type="match status" value="1"/>
</dbReference>
<keyword evidence="6" id="KW-1185">Reference proteome</keyword>
<dbReference type="PANTHER" id="PTHR31084">
    <property type="entry name" value="ALPHA-L-FUCOSIDASE 2"/>
    <property type="match status" value="1"/>
</dbReference>
<evidence type="ECO:0000313" key="5">
    <source>
        <dbReference type="EMBL" id="MFD2068190.1"/>
    </source>
</evidence>
<dbReference type="PIRSF" id="PIRSF007663">
    <property type="entry name" value="UCP007663"/>
    <property type="match status" value="1"/>
</dbReference>
<dbReference type="Gene3D" id="2.60.40.1180">
    <property type="entry name" value="Golgi alpha-mannosidase II"/>
    <property type="match status" value="1"/>
</dbReference>
<evidence type="ECO:0000256" key="1">
    <source>
        <dbReference type="SAM" id="SignalP"/>
    </source>
</evidence>
<feature type="chain" id="PRO_5045536884" evidence="1">
    <location>
        <begin position="21"/>
        <end position="823"/>
    </location>
</feature>
<feature type="signal peptide" evidence="1">
    <location>
        <begin position="1"/>
        <end position="20"/>
    </location>
</feature>
<sequence length="823" mass="91686">MGKACLLTLPLLCAVLCSFAQEALAPYKLWYDKPAADWNEALPIGNGRIGAMVFGTPAREHLQLNEETVWAGEPGNNINEDINSALPEIRRLIFESKYKEAQELALEKVPRQAPANLNYGMPYQPVGDLFISFPGHDAATAYSRDLNIEQAIASVTYKVDGVTYKREMLSSFPDNVIIIRLTANKPKSITCTLRMSSPHQKYEVTAKQSQLVLSGTSGDVDNKKGKVKFQAQVQPVVRGGKVSATGNTLQIRGADEATIYVSMATNFKSYKDLSGHEGEKAAQLLADATKHKYKKARQEHIDSYRKYFDRVSLDLGVTDAVHKPTDERLAAFATGNDPHLAALYFQFGRYLLISSSQPGTQPANLQGIWNDKISPPWDSKYTVNINTEMNYWPAEVTNLPEMHQPLFAMIKELSETGRESAHKMYNARGWNMHHNTDLWRMTGPIDGAFYGLWPMGGAWLTQHIWQHYLFTGDKKFLQEMYPVLKGAAQFYADVLQEEPEHKWLVVVPSMSPENKHQSGVSIAAGTTMDNQLVFDVFSNIIHASEALNTDKPFADSLKAMRDRLPPMQVGQHGQLQEWMQDWDKTGDKHRHVSHLYGLYPSNQISPFSHPELFNAARTSLVYRGDKSTGWSMGWKVNLWARLLDGNRAYKLIQDQLTPAGDEEKGEGGGTYPNLFDAHPPFQIDGNFGCTSGIAEMLLQSHDGAIHLLPALPDAWQTGEVKGLVARGGFIIDMSWEDGKVKTLTVHSKLGGNCRIRSSEQLELTGKSELKAADGENSNEFFQTAMIREPLVAQGRETAGAALPPTQLFDLSTRKGKTYSFKGL</sequence>
<accession>A0ABW4X2J0</accession>
<feature type="domain" description="Glycosyl hydrolase family 95 catalytic" evidence="4">
    <location>
        <begin position="292"/>
        <end position="697"/>
    </location>
</feature>
<dbReference type="Pfam" id="PF14498">
    <property type="entry name" value="Glyco_hyd_65N_2"/>
    <property type="match status" value="1"/>
</dbReference>
<dbReference type="InterPro" id="IPR049053">
    <property type="entry name" value="AFCA-like_C"/>
</dbReference>
<dbReference type="Gene3D" id="1.50.10.10">
    <property type="match status" value="1"/>
</dbReference>
<evidence type="ECO:0000259" key="2">
    <source>
        <dbReference type="Pfam" id="PF14498"/>
    </source>
</evidence>
<dbReference type="GO" id="GO:0016787">
    <property type="term" value="F:hydrolase activity"/>
    <property type="evidence" value="ECO:0007669"/>
    <property type="project" value="UniProtKB-KW"/>
</dbReference>
<keyword evidence="5" id="KW-0378">Hydrolase</keyword>
<dbReference type="InterPro" id="IPR027414">
    <property type="entry name" value="GH95_N_dom"/>
</dbReference>
<name>A0ABW4X2J0_9BACT</name>
<dbReference type="InterPro" id="IPR013780">
    <property type="entry name" value="Glyco_hydro_b"/>
</dbReference>
<feature type="domain" description="Glycosyl hydrolase family 95 N-terminal" evidence="2">
    <location>
        <begin position="29"/>
        <end position="269"/>
    </location>
</feature>
<feature type="domain" description="Alpha fucosidase A-like C-terminal" evidence="3">
    <location>
        <begin position="699"/>
        <end position="776"/>
    </location>
</feature>
<gene>
    <name evidence="5" type="ORF">ACFSKU_14960</name>
</gene>
<dbReference type="InterPro" id="IPR016518">
    <property type="entry name" value="Alpha-L-fucosidase"/>
</dbReference>
<dbReference type="Pfam" id="PF21307">
    <property type="entry name" value="Glyco_hydro_95_C"/>
    <property type="match status" value="1"/>
</dbReference>
<keyword evidence="1" id="KW-0732">Signal</keyword>
<organism evidence="5 6">
    <name type="scientific">Pontibacter silvestris</name>
    <dbReference type="NCBI Taxonomy" id="2305183"/>
    <lineage>
        <taxon>Bacteria</taxon>
        <taxon>Pseudomonadati</taxon>
        <taxon>Bacteroidota</taxon>
        <taxon>Cytophagia</taxon>
        <taxon>Cytophagales</taxon>
        <taxon>Hymenobacteraceae</taxon>
        <taxon>Pontibacter</taxon>
    </lineage>
</organism>
<dbReference type="Pfam" id="PF22124">
    <property type="entry name" value="Glyco_hydro_95_cat"/>
    <property type="match status" value="1"/>
</dbReference>
<evidence type="ECO:0000259" key="3">
    <source>
        <dbReference type="Pfam" id="PF21307"/>
    </source>
</evidence>
<dbReference type="EMBL" id="JBHUHV010000049">
    <property type="protein sequence ID" value="MFD2068190.1"/>
    <property type="molecule type" value="Genomic_DNA"/>
</dbReference>
<proteinExistence type="predicted"/>
<reference evidence="6" key="1">
    <citation type="journal article" date="2019" name="Int. J. Syst. Evol. Microbiol.">
        <title>The Global Catalogue of Microorganisms (GCM) 10K type strain sequencing project: providing services to taxonomists for standard genome sequencing and annotation.</title>
        <authorList>
            <consortium name="The Broad Institute Genomics Platform"/>
            <consortium name="The Broad Institute Genome Sequencing Center for Infectious Disease"/>
            <person name="Wu L."/>
            <person name="Ma J."/>
        </authorList>
    </citation>
    <scope>NUCLEOTIDE SEQUENCE [LARGE SCALE GENOMIC DNA]</scope>
    <source>
        <strain evidence="6">JCM 16545</strain>
    </source>
</reference>
<evidence type="ECO:0000259" key="4">
    <source>
        <dbReference type="Pfam" id="PF22124"/>
    </source>
</evidence>
<dbReference type="InterPro" id="IPR012341">
    <property type="entry name" value="6hp_glycosidase-like_sf"/>
</dbReference>
<dbReference type="InterPro" id="IPR054363">
    <property type="entry name" value="GH95_cat"/>
</dbReference>
<dbReference type="RefSeq" id="WP_229962856.1">
    <property type="nucleotide sequence ID" value="NZ_JAJJWI010000035.1"/>
</dbReference>
<dbReference type="Proteomes" id="UP001597369">
    <property type="component" value="Unassembled WGS sequence"/>
</dbReference>
<protein>
    <submittedName>
        <fullName evidence="5">Glycoside hydrolase N-terminal domain-containing protein</fullName>
    </submittedName>
</protein>
<comment type="caution">
    <text evidence="5">The sequence shown here is derived from an EMBL/GenBank/DDBJ whole genome shotgun (WGS) entry which is preliminary data.</text>
</comment>
<dbReference type="Gene3D" id="2.70.98.50">
    <property type="entry name" value="putative glycoside hydrolase family protein from bacillus halodurans"/>
    <property type="match status" value="1"/>
</dbReference>